<dbReference type="GO" id="GO:0052040">
    <property type="term" value="P:symbiont-mediated perturbation of host programmed cell death"/>
    <property type="evidence" value="ECO:0007669"/>
    <property type="project" value="UniProtKB-UniRule"/>
</dbReference>
<name>A0ABD3ETC2_9STRA</name>
<keyword evidence="4 6" id="KW-0928">Hypersensitive response elicitation</keyword>
<dbReference type="InterPro" id="IPR036470">
    <property type="entry name" value="Elicitin_sf"/>
</dbReference>
<evidence type="ECO:0000256" key="2">
    <source>
        <dbReference type="ARBA" id="ARBA00009544"/>
    </source>
</evidence>
<keyword evidence="7" id="KW-0732">Signal</keyword>
<keyword evidence="5 6" id="KW-1015">Disulfide bond</keyword>
<evidence type="ECO:0000256" key="1">
    <source>
        <dbReference type="ARBA" id="ARBA00004613"/>
    </source>
</evidence>
<evidence type="ECO:0000313" key="8">
    <source>
        <dbReference type="EMBL" id="KAL3657567.1"/>
    </source>
</evidence>
<evidence type="ECO:0000256" key="3">
    <source>
        <dbReference type="ARBA" id="ARBA00022525"/>
    </source>
</evidence>
<dbReference type="AlphaFoldDB" id="A0ABD3ETC2"/>
<dbReference type="Proteomes" id="UP001632037">
    <property type="component" value="Unassembled WGS sequence"/>
</dbReference>
<proteinExistence type="inferred from homology"/>
<keyword evidence="9" id="KW-1185">Reference proteome</keyword>
<dbReference type="InterPro" id="IPR002200">
    <property type="entry name" value="Elicitin"/>
</dbReference>
<reference evidence="8 9" key="1">
    <citation type="submission" date="2024-09" db="EMBL/GenBank/DDBJ databases">
        <title>Genome sequencing and assembly of Phytophthora oleae, isolate VK10A, causative agent of rot of olive drupes.</title>
        <authorList>
            <person name="Conti Taguali S."/>
            <person name="Riolo M."/>
            <person name="La Spada F."/>
            <person name="Cacciola S.O."/>
            <person name="Dionisio G."/>
        </authorList>
    </citation>
    <scope>NUCLEOTIDE SEQUENCE [LARGE SCALE GENOMIC DNA]</scope>
    <source>
        <strain evidence="8 9">VK10A</strain>
    </source>
</reference>
<comment type="caution">
    <text evidence="8">The sequence shown here is derived from an EMBL/GenBank/DDBJ whole genome shotgun (WGS) entry which is preliminary data.</text>
</comment>
<feature type="signal peptide" evidence="7">
    <location>
        <begin position="1"/>
        <end position="18"/>
    </location>
</feature>
<accession>A0ABD3ETC2</accession>
<organism evidence="8 9">
    <name type="scientific">Phytophthora oleae</name>
    <dbReference type="NCBI Taxonomy" id="2107226"/>
    <lineage>
        <taxon>Eukaryota</taxon>
        <taxon>Sar</taxon>
        <taxon>Stramenopiles</taxon>
        <taxon>Oomycota</taxon>
        <taxon>Peronosporomycetes</taxon>
        <taxon>Peronosporales</taxon>
        <taxon>Peronosporaceae</taxon>
        <taxon>Phytophthora</taxon>
    </lineage>
</organism>
<dbReference type="GO" id="GO:0005576">
    <property type="term" value="C:extracellular region"/>
    <property type="evidence" value="ECO:0007669"/>
    <property type="project" value="UniProtKB-SubCell"/>
</dbReference>
<evidence type="ECO:0000256" key="4">
    <source>
        <dbReference type="ARBA" id="ARBA00022978"/>
    </source>
</evidence>
<evidence type="ECO:0000256" key="6">
    <source>
        <dbReference type="RuleBase" id="RU368111"/>
    </source>
</evidence>
<gene>
    <name evidence="8" type="ORF">V7S43_017534</name>
</gene>
<feature type="chain" id="PRO_5044797529" description="Elicitin" evidence="7">
    <location>
        <begin position="19"/>
        <end position="170"/>
    </location>
</feature>
<dbReference type="SUPFAM" id="SSF48647">
    <property type="entry name" value="Fungal elicitin"/>
    <property type="match status" value="1"/>
</dbReference>
<comment type="subcellular location">
    <subcellularLocation>
        <location evidence="1 6">Secreted</location>
    </subcellularLocation>
</comment>
<evidence type="ECO:0000256" key="5">
    <source>
        <dbReference type="ARBA" id="ARBA00023157"/>
    </source>
</evidence>
<dbReference type="EMBL" id="JBIMZQ010000063">
    <property type="protein sequence ID" value="KAL3657567.1"/>
    <property type="molecule type" value="Genomic_DNA"/>
</dbReference>
<sequence>MKFTAIVLAAALLATSNAATCDLASLQTLLASTDATTCMTDSGFKATTLTTPTDAELAKMCTSKACLSLLSEAESVAPSECTVGTFALYADLITPLTNVCSGGSNAGSTTSATVGSTDGSATVTASSTGSADSTASSAASGSATASGSSNANVASISVCAVLAAVAASLF</sequence>
<keyword evidence="3 6" id="KW-0964">Secreted</keyword>
<protein>
    <recommendedName>
        <fullName evidence="6">Elicitin</fullName>
    </recommendedName>
</protein>
<dbReference type="Gene3D" id="1.10.239.10">
    <property type="entry name" value="Elicitin domain"/>
    <property type="match status" value="1"/>
</dbReference>
<evidence type="ECO:0000256" key="7">
    <source>
        <dbReference type="SAM" id="SignalP"/>
    </source>
</evidence>
<evidence type="ECO:0000313" key="9">
    <source>
        <dbReference type="Proteomes" id="UP001632037"/>
    </source>
</evidence>
<dbReference type="Pfam" id="PF00964">
    <property type="entry name" value="Elicitin"/>
    <property type="match status" value="1"/>
</dbReference>
<comment type="function">
    <text evidence="6">Induces local and distal defense responses (incompatible hypersensitive reaction) in plants from the solanaceae and cruciferae families. Elicits leaf necrosis and causes the accumulation of pathogenesis-related proteins. Might interact with the lipidic molecules of the plasma membrane.</text>
</comment>
<dbReference type="SMART" id="SM01187">
    <property type="entry name" value="Elicitin"/>
    <property type="match status" value="1"/>
</dbReference>
<comment type="similarity">
    <text evidence="2 6">Belongs to the elicitin family.</text>
</comment>